<reference evidence="6 7" key="1">
    <citation type="submission" date="2012-08" db="EMBL/GenBank/DDBJ databases">
        <title>Whole genome shotgun sequence of Kineosphaera limosa NBRC 100340.</title>
        <authorList>
            <person name="Yoshida I."/>
            <person name="Isaki S."/>
            <person name="Hosoyama A."/>
            <person name="Tsuchikane K."/>
            <person name="Katsumata H."/>
            <person name="Ando Y."/>
            <person name="Ohji S."/>
            <person name="Hamada M."/>
            <person name="Tamura T."/>
            <person name="Yamazoe A."/>
            <person name="Yamazaki S."/>
            <person name="Fujita N."/>
        </authorList>
    </citation>
    <scope>NUCLEOTIDE SEQUENCE [LARGE SCALE GENOMIC DNA]</scope>
    <source>
        <strain evidence="6 7">NBRC 100340</strain>
    </source>
</reference>
<dbReference type="PROSITE" id="PS00683">
    <property type="entry name" value="RHODANESE_2"/>
    <property type="match status" value="1"/>
</dbReference>
<name>K6WDX5_9MICO</name>
<keyword evidence="3 6" id="KW-0808">Transferase</keyword>
<dbReference type="eggNOG" id="COG2897">
    <property type="taxonomic scope" value="Bacteria"/>
</dbReference>
<organism evidence="6 7">
    <name type="scientific">Kineosphaera limosa NBRC 100340</name>
    <dbReference type="NCBI Taxonomy" id="1184609"/>
    <lineage>
        <taxon>Bacteria</taxon>
        <taxon>Bacillati</taxon>
        <taxon>Actinomycetota</taxon>
        <taxon>Actinomycetes</taxon>
        <taxon>Micrococcales</taxon>
        <taxon>Dermatophilaceae</taxon>
        <taxon>Kineosphaera</taxon>
    </lineage>
</organism>
<dbReference type="Proteomes" id="UP000008366">
    <property type="component" value="Unassembled WGS sequence"/>
</dbReference>
<dbReference type="GO" id="GO:0004792">
    <property type="term" value="F:thiosulfate-cyanide sulfurtransferase activity"/>
    <property type="evidence" value="ECO:0007669"/>
    <property type="project" value="UniProtKB-EC"/>
</dbReference>
<keyword evidence="7" id="KW-1185">Reference proteome</keyword>
<dbReference type="InterPro" id="IPR051126">
    <property type="entry name" value="Thiosulfate_sulfurtransferase"/>
</dbReference>
<dbReference type="InterPro" id="IPR001307">
    <property type="entry name" value="Thiosulphate_STrfase_CS"/>
</dbReference>
<dbReference type="EMBL" id="BAHD01000072">
    <property type="protein sequence ID" value="GAB97495.1"/>
    <property type="molecule type" value="Genomic_DNA"/>
</dbReference>
<dbReference type="CDD" id="cd01448">
    <property type="entry name" value="TST_Repeat_1"/>
    <property type="match status" value="1"/>
</dbReference>
<proteinExistence type="predicted"/>
<dbReference type="RefSeq" id="WP_006594027.1">
    <property type="nucleotide sequence ID" value="NZ_BAHD01000072.1"/>
</dbReference>
<comment type="caution">
    <text evidence="6">The sequence shown here is derived from an EMBL/GenBank/DDBJ whole genome shotgun (WGS) entry which is preliminary data.</text>
</comment>
<feature type="compositionally biased region" description="Basic and acidic residues" evidence="4">
    <location>
        <begin position="289"/>
        <end position="298"/>
    </location>
</feature>
<evidence type="ECO:0000256" key="3">
    <source>
        <dbReference type="RuleBase" id="RU000507"/>
    </source>
</evidence>
<dbReference type="SMART" id="SM00450">
    <property type="entry name" value="RHOD"/>
    <property type="match status" value="2"/>
</dbReference>
<dbReference type="PROSITE" id="PS00380">
    <property type="entry name" value="RHODANESE_1"/>
    <property type="match status" value="1"/>
</dbReference>
<dbReference type="STRING" id="1184609.KILIM_072_00040"/>
<dbReference type="CDD" id="cd01449">
    <property type="entry name" value="TST_Repeat_2"/>
    <property type="match status" value="1"/>
</dbReference>
<dbReference type="InterPro" id="IPR036873">
    <property type="entry name" value="Rhodanese-like_dom_sf"/>
</dbReference>
<accession>K6WDX5</accession>
<evidence type="ECO:0000313" key="7">
    <source>
        <dbReference type="Proteomes" id="UP000008366"/>
    </source>
</evidence>
<dbReference type="Gene3D" id="3.40.250.10">
    <property type="entry name" value="Rhodanese-like domain"/>
    <property type="match status" value="2"/>
</dbReference>
<dbReference type="PANTHER" id="PTHR43855">
    <property type="entry name" value="THIOSULFATE SULFURTRANSFERASE"/>
    <property type="match status" value="1"/>
</dbReference>
<evidence type="ECO:0000256" key="1">
    <source>
        <dbReference type="ARBA" id="ARBA00022737"/>
    </source>
</evidence>
<gene>
    <name evidence="6" type="ORF">KILIM_072_00040</name>
</gene>
<evidence type="ECO:0000313" key="6">
    <source>
        <dbReference type="EMBL" id="GAB97495.1"/>
    </source>
</evidence>
<dbReference type="Pfam" id="PF00581">
    <property type="entry name" value="Rhodanese"/>
    <property type="match status" value="2"/>
</dbReference>
<dbReference type="InterPro" id="IPR001763">
    <property type="entry name" value="Rhodanese-like_dom"/>
</dbReference>
<sequence length="312" mass="34689">MPVPHDDTPAFGEYADPSRLVSTQWLAEHLGTPGLVVVESDEDVLLYETGHIPGAVKVDWHTELNDSVTRDYLDGPAFAQLMRDKGISRDDTIVFYGDKSNWWAAYALWVFRLFGHEDVRLLDGGRAKWQAEGREMTTDKSGRAPSDYPVVQREDSAIRAYKDDVLAHLGQPMVDVRSPQEYTGERTHMPDYPEEGALRGGHIPGAQSVPWARAAADDGTFKPRSALEAIYQQEKGLDPGDDVIAYCRIGERSSHTWFVLTHLLGFDKVRNYDGSWTEWGNAVRVPIAKGEEPGDVPDRAPGAGGRQDAAER</sequence>
<evidence type="ECO:0000256" key="4">
    <source>
        <dbReference type="SAM" id="MobiDB-lite"/>
    </source>
</evidence>
<feature type="region of interest" description="Disordered" evidence="4">
    <location>
        <begin position="288"/>
        <end position="312"/>
    </location>
</feature>
<evidence type="ECO:0000259" key="5">
    <source>
        <dbReference type="PROSITE" id="PS50206"/>
    </source>
</evidence>
<dbReference type="PROSITE" id="PS50206">
    <property type="entry name" value="RHODANESE_3"/>
    <property type="match status" value="2"/>
</dbReference>
<dbReference type="SUPFAM" id="SSF52821">
    <property type="entry name" value="Rhodanese/Cell cycle control phosphatase"/>
    <property type="match status" value="2"/>
</dbReference>
<feature type="domain" description="Rhodanese" evidence="5">
    <location>
        <begin position="174"/>
        <end position="288"/>
    </location>
</feature>
<dbReference type="OrthoDB" id="9781034at2"/>
<protein>
    <recommendedName>
        <fullName evidence="3">Sulfurtransferase</fullName>
    </recommendedName>
</protein>
<keyword evidence="1" id="KW-0677">Repeat</keyword>
<feature type="domain" description="Rhodanese" evidence="5">
    <location>
        <begin position="31"/>
        <end position="138"/>
    </location>
</feature>
<dbReference type="AlphaFoldDB" id="K6WDX5"/>
<dbReference type="PANTHER" id="PTHR43855:SF1">
    <property type="entry name" value="THIOSULFATE SULFURTRANSFERASE"/>
    <property type="match status" value="1"/>
</dbReference>
<comment type="catalytic activity">
    <reaction evidence="2">
        <text>thiosulfate + hydrogen cyanide = thiocyanate + sulfite + 2 H(+)</text>
        <dbReference type="Rhea" id="RHEA:16881"/>
        <dbReference type="ChEBI" id="CHEBI:15378"/>
        <dbReference type="ChEBI" id="CHEBI:17359"/>
        <dbReference type="ChEBI" id="CHEBI:18022"/>
        <dbReference type="ChEBI" id="CHEBI:18407"/>
        <dbReference type="ChEBI" id="CHEBI:33542"/>
        <dbReference type="EC" id="2.8.1.1"/>
    </reaction>
</comment>
<evidence type="ECO:0000256" key="2">
    <source>
        <dbReference type="ARBA" id="ARBA00047549"/>
    </source>
</evidence>